<protein>
    <submittedName>
        <fullName evidence="1">Uncharacterized protein</fullName>
    </submittedName>
</protein>
<organism evidence="1 2">
    <name type="scientific">Natrialba hulunbeirensis JCM 10989</name>
    <dbReference type="NCBI Taxonomy" id="1227493"/>
    <lineage>
        <taxon>Archaea</taxon>
        <taxon>Methanobacteriati</taxon>
        <taxon>Methanobacteriota</taxon>
        <taxon>Stenosarchaea group</taxon>
        <taxon>Halobacteria</taxon>
        <taxon>Halobacteriales</taxon>
        <taxon>Natrialbaceae</taxon>
        <taxon>Natrialba</taxon>
    </lineage>
</organism>
<sequence>MASSTDSSATIDEEVRRLYERYQAAESDAERHEIALEMGKLDGRRHAEIYAALEDE</sequence>
<name>M0AE95_9EURY</name>
<proteinExistence type="predicted"/>
<dbReference type="InterPro" id="IPR058985">
    <property type="entry name" value="Antitox_halobact"/>
</dbReference>
<dbReference type="Pfam" id="PF26044">
    <property type="entry name" value="Antitox_halo"/>
    <property type="match status" value="1"/>
</dbReference>
<dbReference type="AlphaFoldDB" id="M0AE95"/>
<reference evidence="1 2" key="1">
    <citation type="journal article" date="2014" name="PLoS Genet.">
        <title>Phylogenetically driven sequencing of extremely halophilic archaea reveals strategies for static and dynamic osmo-response.</title>
        <authorList>
            <person name="Becker E.A."/>
            <person name="Seitzer P.M."/>
            <person name="Tritt A."/>
            <person name="Larsen D."/>
            <person name="Krusor M."/>
            <person name="Yao A.I."/>
            <person name="Wu D."/>
            <person name="Madern D."/>
            <person name="Eisen J.A."/>
            <person name="Darling A.E."/>
            <person name="Facciotti M.T."/>
        </authorList>
    </citation>
    <scope>NUCLEOTIDE SEQUENCE [LARGE SCALE GENOMIC DNA]</scope>
    <source>
        <strain evidence="1 2">JCM 10989</strain>
    </source>
</reference>
<evidence type="ECO:0000313" key="2">
    <source>
        <dbReference type="Proteomes" id="UP000011519"/>
    </source>
</evidence>
<dbReference type="PATRIC" id="fig|1227493.4.peg.28"/>
<accession>M0AE95</accession>
<comment type="caution">
    <text evidence="1">The sequence shown here is derived from an EMBL/GenBank/DDBJ whole genome shotgun (WGS) entry which is preliminary data.</text>
</comment>
<keyword evidence="2" id="KW-1185">Reference proteome</keyword>
<gene>
    <name evidence="1" type="ORF">C483_00185</name>
</gene>
<evidence type="ECO:0000313" key="1">
    <source>
        <dbReference type="EMBL" id="ELY96197.1"/>
    </source>
</evidence>
<dbReference type="EMBL" id="AOIM01000002">
    <property type="protein sequence ID" value="ELY96197.1"/>
    <property type="molecule type" value="Genomic_DNA"/>
</dbReference>
<dbReference type="Proteomes" id="UP000011519">
    <property type="component" value="Unassembled WGS sequence"/>
</dbReference>